<dbReference type="InterPro" id="IPR015077">
    <property type="entry name" value="DUF1858"/>
</dbReference>
<accession>A0A0D8I7W4</accession>
<reference evidence="1 2" key="1">
    <citation type="submission" date="2014-10" db="EMBL/GenBank/DDBJ databases">
        <title>Genome sequence of Clostridium aceticum DSM 1496.</title>
        <authorList>
            <person name="Poehlein A."/>
            <person name="Schiel-Bengelsdorf B."/>
            <person name="Gottschalk G."/>
            <person name="Duerre P."/>
            <person name="Daniel R."/>
        </authorList>
    </citation>
    <scope>NUCLEOTIDE SEQUENCE [LARGE SCALE GENOMIC DNA]</scope>
    <source>
        <strain evidence="1 2">DSM 1496</strain>
    </source>
</reference>
<evidence type="ECO:0000313" key="2">
    <source>
        <dbReference type="Proteomes" id="UP000035704"/>
    </source>
</evidence>
<gene>
    <name evidence="1" type="ORF">CACET_c39180</name>
</gene>
<sequence length="69" mass="7550">MAKITENMTIMQVLQQDRDSAAVFMKYGLHCLGCPGATMESIADAGKVHGIDVSKLVEDLNKFFESKGE</sequence>
<dbReference type="AlphaFoldDB" id="A0A0D8I7W4"/>
<dbReference type="EMBL" id="CP009687">
    <property type="protein sequence ID" value="AKL97344.1"/>
    <property type="molecule type" value="Genomic_DNA"/>
</dbReference>
<name>A0A0D8I7W4_9CLOT</name>
<evidence type="ECO:0000313" key="1">
    <source>
        <dbReference type="EMBL" id="AKL97344.1"/>
    </source>
</evidence>
<dbReference type="Pfam" id="PF08984">
    <property type="entry name" value="DUF1858"/>
    <property type="match status" value="1"/>
</dbReference>
<keyword evidence="2" id="KW-1185">Reference proteome</keyword>
<proteinExistence type="predicted"/>
<dbReference type="PANTHER" id="PTHR39341:SF1">
    <property type="entry name" value="DUF1858 DOMAIN-CONTAINING PROTEIN"/>
    <property type="match status" value="1"/>
</dbReference>
<dbReference type="RefSeq" id="WP_044825661.1">
    <property type="nucleotide sequence ID" value="NZ_CP009687.1"/>
</dbReference>
<dbReference type="STRING" id="84022.CACET_c39180"/>
<dbReference type="OrthoDB" id="15017at2"/>
<dbReference type="Gene3D" id="1.10.3910.10">
    <property type="entry name" value="SP0561-like"/>
    <property type="match status" value="1"/>
</dbReference>
<dbReference type="InterPro" id="IPR023883">
    <property type="entry name" value="CHP03980_redox-disulphide"/>
</dbReference>
<dbReference type="SUPFAM" id="SSF140683">
    <property type="entry name" value="SP0561-like"/>
    <property type="match status" value="1"/>
</dbReference>
<dbReference type="PATRIC" id="fig|84022.5.peg.1169"/>
<dbReference type="KEGG" id="cace:CACET_c39180"/>
<protein>
    <submittedName>
        <fullName evidence="1">Hybrid cluster protein-associated redox disulfide protein</fullName>
    </submittedName>
</protein>
<dbReference type="PANTHER" id="PTHR39341">
    <property type="entry name" value="BSL7085 PROTEIN"/>
    <property type="match status" value="1"/>
</dbReference>
<dbReference type="NCBIfam" id="TIGR03980">
    <property type="entry name" value="prismane_assoc"/>
    <property type="match status" value="1"/>
</dbReference>
<dbReference type="InterPro" id="IPR038062">
    <property type="entry name" value="ScdA-like_N_sf"/>
</dbReference>
<dbReference type="Proteomes" id="UP000035704">
    <property type="component" value="Chromosome"/>
</dbReference>
<organism evidence="1 2">
    <name type="scientific">Clostridium aceticum</name>
    <dbReference type="NCBI Taxonomy" id="84022"/>
    <lineage>
        <taxon>Bacteria</taxon>
        <taxon>Bacillati</taxon>
        <taxon>Bacillota</taxon>
        <taxon>Clostridia</taxon>
        <taxon>Eubacteriales</taxon>
        <taxon>Clostridiaceae</taxon>
        <taxon>Clostridium</taxon>
    </lineage>
</organism>